<evidence type="ECO:0000256" key="3">
    <source>
        <dbReference type="ARBA" id="ARBA00023004"/>
    </source>
</evidence>
<dbReference type="PANTHER" id="PTHR11228:SF7">
    <property type="entry name" value="PQQA PEPTIDE CYCLASE"/>
    <property type="match status" value="1"/>
</dbReference>
<dbReference type="PROSITE" id="PS51918">
    <property type="entry name" value="RADICAL_SAM"/>
    <property type="match status" value="1"/>
</dbReference>
<keyword evidence="1" id="KW-0949">S-adenosyl-L-methionine</keyword>
<dbReference type="Pfam" id="PF13186">
    <property type="entry name" value="SPASM"/>
    <property type="match status" value="1"/>
</dbReference>
<gene>
    <name evidence="6" type="ORF">ENQ20_01090</name>
</gene>
<dbReference type="Gene3D" id="3.20.20.70">
    <property type="entry name" value="Aldolase class I"/>
    <property type="match status" value="1"/>
</dbReference>
<dbReference type="AlphaFoldDB" id="A0A7C1JYJ9"/>
<dbReference type="SUPFAM" id="SSF102114">
    <property type="entry name" value="Radical SAM enzymes"/>
    <property type="match status" value="1"/>
</dbReference>
<keyword evidence="3" id="KW-0408">Iron</keyword>
<evidence type="ECO:0000256" key="4">
    <source>
        <dbReference type="ARBA" id="ARBA00023014"/>
    </source>
</evidence>
<dbReference type="Pfam" id="PF04055">
    <property type="entry name" value="Radical_SAM"/>
    <property type="match status" value="1"/>
</dbReference>
<dbReference type="SFLD" id="SFLDG01067">
    <property type="entry name" value="SPASM/twitch_domain_containing"/>
    <property type="match status" value="1"/>
</dbReference>
<organism evidence="6">
    <name type="scientific">Caldilinea aerophila</name>
    <dbReference type="NCBI Taxonomy" id="133453"/>
    <lineage>
        <taxon>Bacteria</taxon>
        <taxon>Bacillati</taxon>
        <taxon>Chloroflexota</taxon>
        <taxon>Caldilineae</taxon>
        <taxon>Caldilineales</taxon>
        <taxon>Caldilineaceae</taxon>
        <taxon>Caldilinea</taxon>
    </lineage>
</organism>
<dbReference type="InterPro" id="IPR058240">
    <property type="entry name" value="rSAM_sf"/>
</dbReference>
<dbReference type="GO" id="GO:0051536">
    <property type="term" value="F:iron-sulfur cluster binding"/>
    <property type="evidence" value="ECO:0007669"/>
    <property type="project" value="UniProtKB-KW"/>
</dbReference>
<protein>
    <submittedName>
        <fullName evidence="6">Radical SAM protein</fullName>
    </submittedName>
</protein>
<keyword evidence="2" id="KW-0479">Metal-binding</keyword>
<comment type="caution">
    <text evidence="6">The sequence shown here is derived from an EMBL/GenBank/DDBJ whole genome shotgun (WGS) entry which is preliminary data.</text>
</comment>
<reference evidence="6" key="1">
    <citation type="journal article" date="2020" name="mSystems">
        <title>Genome- and Community-Level Interaction Insights into Carbon Utilization and Element Cycling Functions of Hydrothermarchaeota in Hydrothermal Sediment.</title>
        <authorList>
            <person name="Zhou Z."/>
            <person name="Liu Y."/>
            <person name="Xu W."/>
            <person name="Pan J."/>
            <person name="Luo Z.H."/>
            <person name="Li M."/>
        </authorList>
    </citation>
    <scope>NUCLEOTIDE SEQUENCE [LARGE SCALE GENOMIC DNA]</scope>
    <source>
        <strain evidence="6">SpSt-289</strain>
    </source>
</reference>
<dbReference type="EMBL" id="DSMG01000011">
    <property type="protein sequence ID" value="HDX30069.1"/>
    <property type="molecule type" value="Genomic_DNA"/>
</dbReference>
<dbReference type="InterPro" id="IPR050377">
    <property type="entry name" value="Radical_SAM_PqqE_MftC-like"/>
</dbReference>
<evidence type="ECO:0000256" key="1">
    <source>
        <dbReference type="ARBA" id="ARBA00022691"/>
    </source>
</evidence>
<dbReference type="InterPro" id="IPR023885">
    <property type="entry name" value="4Fe4S-binding_SPASM_dom"/>
</dbReference>
<dbReference type="GO" id="GO:0046872">
    <property type="term" value="F:metal ion binding"/>
    <property type="evidence" value="ECO:0007669"/>
    <property type="project" value="UniProtKB-KW"/>
</dbReference>
<accession>A0A7C1JYJ9</accession>
<dbReference type="SFLD" id="SFLDS00029">
    <property type="entry name" value="Radical_SAM"/>
    <property type="match status" value="1"/>
</dbReference>
<dbReference type="CDD" id="cd21109">
    <property type="entry name" value="SPASM"/>
    <property type="match status" value="1"/>
</dbReference>
<dbReference type="PANTHER" id="PTHR11228">
    <property type="entry name" value="RADICAL SAM DOMAIN PROTEIN"/>
    <property type="match status" value="1"/>
</dbReference>
<dbReference type="GO" id="GO:0003824">
    <property type="term" value="F:catalytic activity"/>
    <property type="evidence" value="ECO:0007669"/>
    <property type="project" value="InterPro"/>
</dbReference>
<keyword evidence="4" id="KW-0411">Iron-sulfur</keyword>
<dbReference type="InterPro" id="IPR013785">
    <property type="entry name" value="Aldolase_TIM"/>
</dbReference>
<name>A0A7C1JYJ9_9CHLR</name>
<feature type="domain" description="Radical SAM core" evidence="5">
    <location>
        <begin position="21"/>
        <end position="250"/>
    </location>
</feature>
<dbReference type="InterPro" id="IPR007197">
    <property type="entry name" value="rSAM"/>
</dbReference>
<dbReference type="CDD" id="cd01335">
    <property type="entry name" value="Radical_SAM"/>
    <property type="match status" value="1"/>
</dbReference>
<proteinExistence type="predicted"/>
<evidence type="ECO:0000256" key="2">
    <source>
        <dbReference type="ARBA" id="ARBA00022723"/>
    </source>
</evidence>
<sequence>MLGLIPRLPLYWAFRTFGWPTVKPFSVVISVSFRCNSKCRTCDVWRKPNDDLSLEEWDKIFASLGKAPFYMTFTGGEPFLRPDLDDLVISAYHHCRPEVITIPTNGMLTERIVEKVARMCRECPKSSIGINLSLDGVGEEHDDIRGVEGNWKLAMQTWHRLKELQKEHKNLVLTVHTVISRFNVHRFREIQEGLKFLEPDSYITEVAEERVELDTVGWGITPLPDDYDEIADFLSQQARQAPARGIARFTQAFRAQYYQLAKRVLRERDQVIPCYAGWASAHIAPNGDLWSCCIRAEPVGNLRQTNYELAPLWKSQAMAQLRGSIKRKECACPMANANYANMLLHPPTVVKVMRDVYFP</sequence>
<evidence type="ECO:0000259" key="5">
    <source>
        <dbReference type="PROSITE" id="PS51918"/>
    </source>
</evidence>
<evidence type="ECO:0000313" key="6">
    <source>
        <dbReference type="EMBL" id="HDX30069.1"/>
    </source>
</evidence>